<feature type="region of interest" description="Disordered" evidence="1">
    <location>
        <begin position="39"/>
        <end position="61"/>
    </location>
</feature>
<dbReference type="EMBL" id="JAPDMQ010000403">
    <property type="protein sequence ID" value="KAK0525335.1"/>
    <property type="molecule type" value="Genomic_DNA"/>
</dbReference>
<evidence type="ECO:0000259" key="2">
    <source>
        <dbReference type="Pfam" id="PF00561"/>
    </source>
</evidence>
<evidence type="ECO:0000256" key="1">
    <source>
        <dbReference type="SAM" id="MobiDB-lite"/>
    </source>
</evidence>
<dbReference type="InterPro" id="IPR000073">
    <property type="entry name" value="AB_hydrolase_1"/>
</dbReference>
<keyword evidence="4" id="KW-1185">Reference proteome</keyword>
<evidence type="ECO:0000313" key="3">
    <source>
        <dbReference type="EMBL" id="KAK0525335.1"/>
    </source>
</evidence>
<dbReference type="Proteomes" id="UP001176521">
    <property type="component" value="Unassembled WGS sequence"/>
</dbReference>
<dbReference type="Gene3D" id="3.40.50.1820">
    <property type="entry name" value="alpha/beta hydrolase"/>
    <property type="match status" value="1"/>
</dbReference>
<organism evidence="3 4">
    <name type="scientific">Tilletia horrida</name>
    <dbReference type="NCBI Taxonomy" id="155126"/>
    <lineage>
        <taxon>Eukaryota</taxon>
        <taxon>Fungi</taxon>
        <taxon>Dikarya</taxon>
        <taxon>Basidiomycota</taxon>
        <taxon>Ustilaginomycotina</taxon>
        <taxon>Exobasidiomycetes</taxon>
        <taxon>Tilletiales</taxon>
        <taxon>Tilletiaceae</taxon>
        <taxon>Tilletia</taxon>
    </lineage>
</organism>
<dbReference type="PANTHER" id="PTHR43433">
    <property type="entry name" value="HYDROLASE, ALPHA/BETA FOLD FAMILY PROTEIN"/>
    <property type="match status" value="1"/>
</dbReference>
<dbReference type="PANTHER" id="PTHR43433:SF5">
    <property type="entry name" value="AB HYDROLASE-1 DOMAIN-CONTAINING PROTEIN"/>
    <property type="match status" value="1"/>
</dbReference>
<dbReference type="InterPro" id="IPR050471">
    <property type="entry name" value="AB_hydrolase"/>
</dbReference>
<proteinExistence type="predicted"/>
<evidence type="ECO:0000313" key="4">
    <source>
        <dbReference type="Proteomes" id="UP001176521"/>
    </source>
</evidence>
<dbReference type="AlphaFoldDB" id="A0AAN6JIY0"/>
<sequence>MASNIARDAAATAALLPVGAAYAGAPADLLNRNGAFQITGGKGKRSRPADAIGPGEDDPSVFNPATCARKGHHTVPVHPKCSHSKPFRLYYEVHGHGPIKLVFLMGLATSCAGWLAQVEHFSHPTNGNTDKYSTLVFDQRGFGSSDVPKGRYTTSDMAYDLLSLLDELRWTEEPRQIHLVGVSMGGMVTLELSKIAPQLFASITLISTTSGHSIGSKSLTTGLPPFRGVYAFTDVIVSSILKTKSPRQHLDAMINLLFPQVWLDEPHPDDPRGRSRKECLREMFIWRFRYSRHAPPDGVLRQITAVFTHAVSRRQLERINADIPSITILTGDEDHLVNPANSEHLAKHLDRARFIKLTQSGHALPLQRAFELNLYITQTVELGLERAQQGYWKDRTGGRAAL</sequence>
<gene>
    <name evidence="3" type="ORF">OC842_005532</name>
</gene>
<accession>A0AAN6JIY0</accession>
<reference evidence="3" key="1">
    <citation type="journal article" date="2023" name="PhytoFront">
        <title>Draft Genome Resources of Seven Strains of Tilletia horrida, Causal Agent of Kernel Smut of Rice.</title>
        <authorList>
            <person name="Khanal S."/>
            <person name="Antony Babu S."/>
            <person name="Zhou X.G."/>
        </authorList>
    </citation>
    <scope>NUCLEOTIDE SEQUENCE</scope>
    <source>
        <strain evidence="3">TX3</strain>
    </source>
</reference>
<dbReference type="Pfam" id="PF00561">
    <property type="entry name" value="Abhydrolase_1"/>
    <property type="match status" value="1"/>
</dbReference>
<dbReference type="SUPFAM" id="SSF53474">
    <property type="entry name" value="alpha/beta-Hydrolases"/>
    <property type="match status" value="1"/>
</dbReference>
<protein>
    <recommendedName>
        <fullName evidence="2">AB hydrolase-1 domain-containing protein</fullName>
    </recommendedName>
</protein>
<comment type="caution">
    <text evidence="3">The sequence shown here is derived from an EMBL/GenBank/DDBJ whole genome shotgun (WGS) entry which is preliminary data.</text>
</comment>
<feature type="domain" description="AB hydrolase-1" evidence="2">
    <location>
        <begin position="101"/>
        <end position="367"/>
    </location>
</feature>
<dbReference type="InterPro" id="IPR029058">
    <property type="entry name" value="AB_hydrolase_fold"/>
</dbReference>
<name>A0AAN6JIY0_9BASI</name>